<sequence length="74" mass="8383">MTIAERIYEIVKKMPEDQAAEVLDFVEFLQAKRATPPPRMPAEQARILRAEWQALVASQPLQTESAEDMANRGV</sequence>
<dbReference type="STRING" id="765911.Thivi_0825"/>
<dbReference type="HOGENOM" id="CLU_2554907_0_0_6"/>
<proteinExistence type="predicted"/>
<dbReference type="OrthoDB" id="8451054at2"/>
<name>I3Y799_THIV6</name>
<keyword evidence="3" id="KW-1185">Reference proteome</keyword>
<evidence type="ECO:0000259" key="1">
    <source>
        <dbReference type="Pfam" id="PF10047"/>
    </source>
</evidence>
<feature type="domain" description="DUF2281" evidence="1">
    <location>
        <begin position="6"/>
        <end position="40"/>
    </location>
</feature>
<dbReference type="RefSeq" id="WP_014777357.1">
    <property type="nucleotide sequence ID" value="NC_018012.1"/>
</dbReference>
<dbReference type="AlphaFoldDB" id="I3Y799"/>
<protein>
    <recommendedName>
        <fullName evidence="1">DUF2281 domain-containing protein</fullName>
    </recommendedName>
</protein>
<gene>
    <name evidence="2" type="ordered locus">Thivi_0825</name>
</gene>
<dbReference type="Proteomes" id="UP000006062">
    <property type="component" value="Chromosome"/>
</dbReference>
<dbReference type="EMBL" id="CP003154">
    <property type="protein sequence ID" value="AFL72867.1"/>
    <property type="molecule type" value="Genomic_DNA"/>
</dbReference>
<evidence type="ECO:0000313" key="3">
    <source>
        <dbReference type="Proteomes" id="UP000006062"/>
    </source>
</evidence>
<dbReference type="eggNOG" id="ENOG502ZHSV">
    <property type="taxonomic scope" value="Bacteria"/>
</dbReference>
<dbReference type="InterPro" id="IPR018739">
    <property type="entry name" value="DUF2281"/>
</dbReference>
<organism evidence="2 3">
    <name type="scientific">Thiocystis violascens (strain ATCC 17096 / DSM 198 / 6111)</name>
    <name type="common">Chromatium violascens</name>
    <dbReference type="NCBI Taxonomy" id="765911"/>
    <lineage>
        <taxon>Bacteria</taxon>
        <taxon>Pseudomonadati</taxon>
        <taxon>Pseudomonadota</taxon>
        <taxon>Gammaproteobacteria</taxon>
        <taxon>Chromatiales</taxon>
        <taxon>Chromatiaceae</taxon>
        <taxon>Thiocystis</taxon>
    </lineage>
</organism>
<accession>I3Y799</accession>
<reference evidence="2 3" key="1">
    <citation type="submission" date="2012-06" db="EMBL/GenBank/DDBJ databases">
        <title>Complete sequence of Thiocystis violascens DSM 198.</title>
        <authorList>
            <consortium name="US DOE Joint Genome Institute"/>
            <person name="Lucas S."/>
            <person name="Han J."/>
            <person name="Lapidus A."/>
            <person name="Cheng J.-F."/>
            <person name="Goodwin L."/>
            <person name="Pitluck S."/>
            <person name="Peters L."/>
            <person name="Ovchinnikova G."/>
            <person name="Teshima H."/>
            <person name="Detter J.C."/>
            <person name="Han C."/>
            <person name="Tapia R."/>
            <person name="Land M."/>
            <person name="Hauser L."/>
            <person name="Kyrpides N."/>
            <person name="Ivanova N."/>
            <person name="Pagani I."/>
            <person name="Vogl K."/>
            <person name="Liu Z."/>
            <person name="Frigaard N.-U."/>
            <person name="Bryant D."/>
            <person name="Woyke T."/>
        </authorList>
    </citation>
    <scope>NUCLEOTIDE SEQUENCE [LARGE SCALE GENOMIC DNA]</scope>
    <source>
        <strain evidence="3">ATCC 17096 / DSM 198 / 6111</strain>
    </source>
</reference>
<dbReference type="Pfam" id="PF10047">
    <property type="entry name" value="DUF2281"/>
    <property type="match status" value="1"/>
</dbReference>
<dbReference type="KEGG" id="tvi:Thivi_0825"/>
<evidence type="ECO:0000313" key="2">
    <source>
        <dbReference type="EMBL" id="AFL72867.1"/>
    </source>
</evidence>